<keyword evidence="3" id="KW-0677">Repeat</keyword>
<feature type="transmembrane region" description="Helical" evidence="8">
    <location>
        <begin position="554"/>
        <end position="575"/>
    </location>
</feature>
<protein>
    <recommendedName>
        <fullName evidence="9">PGG domain-containing protein</fullName>
    </recommendedName>
</protein>
<feature type="transmembrane region" description="Helical" evidence="8">
    <location>
        <begin position="490"/>
        <end position="511"/>
    </location>
</feature>
<comment type="subcellular location">
    <subcellularLocation>
        <location evidence="1">Membrane</location>
        <topology evidence="1">Multi-pass membrane protein</topology>
    </subcellularLocation>
</comment>
<dbReference type="Gene3D" id="1.25.40.20">
    <property type="entry name" value="Ankyrin repeat-containing domain"/>
    <property type="match status" value="2"/>
</dbReference>
<dbReference type="EMBL" id="JABCRI010000014">
    <property type="protein sequence ID" value="KAF8393841.1"/>
    <property type="molecule type" value="Genomic_DNA"/>
</dbReference>
<keyword evidence="11" id="KW-1185">Reference proteome</keyword>
<dbReference type="SMART" id="SM00248">
    <property type="entry name" value="ANK"/>
    <property type="match status" value="8"/>
</dbReference>
<feature type="transmembrane region" description="Helical" evidence="8">
    <location>
        <begin position="453"/>
        <end position="470"/>
    </location>
</feature>
<dbReference type="PROSITE" id="PS50297">
    <property type="entry name" value="ANK_REP_REGION"/>
    <property type="match status" value="5"/>
</dbReference>
<dbReference type="GO" id="GO:0005886">
    <property type="term" value="C:plasma membrane"/>
    <property type="evidence" value="ECO:0007669"/>
    <property type="project" value="TreeGrafter"/>
</dbReference>
<reference evidence="10 11" key="1">
    <citation type="submission" date="2020-04" db="EMBL/GenBank/DDBJ databases">
        <title>Plant Genome Project.</title>
        <authorList>
            <person name="Zhang R.-G."/>
        </authorList>
    </citation>
    <scope>NUCLEOTIDE SEQUENCE [LARGE SCALE GENOMIC DNA]</scope>
    <source>
        <strain evidence="10">YNK0</strain>
        <tissue evidence="10">Leaf</tissue>
    </source>
</reference>
<comment type="caution">
    <text evidence="10">The sequence shown here is derived from an EMBL/GenBank/DDBJ whole genome shotgun (WGS) entry which is preliminary data.</text>
</comment>
<feature type="domain" description="PGG" evidence="9">
    <location>
        <begin position="446"/>
        <end position="549"/>
    </location>
</feature>
<dbReference type="Pfam" id="PF12796">
    <property type="entry name" value="Ank_2"/>
    <property type="match status" value="2"/>
</dbReference>
<keyword evidence="2 8" id="KW-0812">Transmembrane</keyword>
<feature type="repeat" description="ANK" evidence="7">
    <location>
        <begin position="172"/>
        <end position="194"/>
    </location>
</feature>
<evidence type="ECO:0000259" key="9">
    <source>
        <dbReference type="Pfam" id="PF13962"/>
    </source>
</evidence>
<dbReference type="SUPFAM" id="SSF48403">
    <property type="entry name" value="Ankyrin repeat"/>
    <property type="match status" value="1"/>
</dbReference>
<dbReference type="InterPro" id="IPR036770">
    <property type="entry name" value="Ankyrin_rpt-contain_sf"/>
</dbReference>
<evidence type="ECO:0000313" key="10">
    <source>
        <dbReference type="EMBL" id="KAF8393841.1"/>
    </source>
</evidence>
<evidence type="ECO:0000313" key="11">
    <source>
        <dbReference type="Proteomes" id="UP000655225"/>
    </source>
</evidence>
<feature type="transmembrane region" description="Helical" evidence="8">
    <location>
        <begin position="523"/>
        <end position="548"/>
    </location>
</feature>
<evidence type="ECO:0000256" key="7">
    <source>
        <dbReference type="PROSITE-ProRule" id="PRU00023"/>
    </source>
</evidence>
<dbReference type="PANTHER" id="PTHR24186">
    <property type="entry name" value="PROTEIN PHOSPHATASE 1 REGULATORY SUBUNIT"/>
    <property type="match status" value="1"/>
</dbReference>
<evidence type="ECO:0000256" key="6">
    <source>
        <dbReference type="ARBA" id="ARBA00023136"/>
    </source>
</evidence>
<feature type="repeat" description="ANK" evidence="7">
    <location>
        <begin position="349"/>
        <end position="381"/>
    </location>
</feature>
<gene>
    <name evidence="10" type="ORF">HHK36_020039</name>
</gene>
<evidence type="ECO:0000256" key="1">
    <source>
        <dbReference type="ARBA" id="ARBA00004141"/>
    </source>
</evidence>
<feature type="repeat" description="ANK" evidence="7">
    <location>
        <begin position="239"/>
        <end position="271"/>
    </location>
</feature>
<evidence type="ECO:0000256" key="3">
    <source>
        <dbReference type="ARBA" id="ARBA00022737"/>
    </source>
</evidence>
<proteinExistence type="predicted"/>
<keyword evidence="4 8" id="KW-1133">Transmembrane helix</keyword>
<sequence length="578" mass="64413">MHIQQEEIKSISCSVESEPMNIRLYKAATSGNIDLIKDLVEGNPNLLQEETPLGNNVLHLAAKFRHEDLVKEVYLMRESLLPQENSKGDTALHIAARAGDLSIVNFLVEKSISLSASTSRDVEGGSQTYNILRYRNVANNTVLHEALLYHHSEVGIVLAEQDPGLWSIVNEAGESPLYLAAKGGHKDIVRQVLESTHQCNCGGPNRLTALHAATILDNYAITELLVKNRPELIKERDILGRTALHYAASYGRLHVAELLLESDTSVAYIVDEDGKSPLHFAAGNGNLSITEKIIEWYPDAVDLVDNNGQNAIHFCISNYKHVESYNQRVLDYFTRDVRYDQLLNQRDKDGNTPLHLAVIRCSPNMVRSILKHQGGLDINATNKDGMTPLDLAISPGKRATSKKEYVVYSHLNSVKAKGGIRGPLLQQRFHLEDARKVEEEYISRRKEIKSTQMVVATLIATVTFAAAYQTPGGYRSDGQATLAREAAFQAFVITDAIAFTCSMTCVFFNFIIPLIRYDFSAKFIPYGTILILISIISMFVAFAAALYVVLNNSLWLAIFTCFIVSGIYLLSWYFVKLE</sequence>
<dbReference type="AlphaFoldDB" id="A0A835D8G9"/>
<dbReference type="InterPro" id="IPR002110">
    <property type="entry name" value="Ankyrin_rpt"/>
</dbReference>
<dbReference type="Proteomes" id="UP000655225">
    <property type="component" value="Unassembled WGS sequence"/>
</dbReference>
<evidence type="ECO:0000256" key="5">
    <source>
        <dbReference type="ARBA" id="ARBA00023043"/>
    </source>
</evidence>
<organism evidence="10 11">
    <name type="scientific">Tetracentron sinense</name>
    <name type="common">Spur-leaf</name>
    <dbReference type="NCBI Taxonomy" id="13715"/>
    <lineage>
        <taxon>Eukaryota</taxon>
        <taxon>Viridiplantae</taxon>
        <taxon>Streptophyta</taxon>
        <taxon>Embryophyta</taxon>
        <taxon>Tracheophyta</taxon>
        <taxon>Spermatophyta</taxon>
        <taxon>Magnoliopsida</taxon>
        <taxon>Trochodendrales</taxon>
        <taxon>Trochodendraceae</taxon>
        <taxon>Tetracentron</taxon>
    </lineage>
</organism>
<keyword evidence="6 8" id="KW-0472">Membrane</keyword>
<dbReference type="PROSITE" id="PS50088">
    <property type="entry name" value="ANK_REPEAT"/>
    <property type="match status" value="5"/>
</dbReference>
<evidence type="ECO:0000256" key="2">
    <source>
        <dbReference type="ARBA" id="ARBA00022692"/>
    </source>
</evidence>
<keyword evidence="5 7" id="KW-0040">ANK repeat</keyword>
<dbReference type="OMA" id="LESTHQC"/>
<feature type="repeat" description="ANK" evidence="7">
    <location>
        <begin position="87"/>
        <end position="119"/>
    </location>
</feature>
<dbReference type="PANTHER" id="PTHR24186:SF50">
    <property type="entry name" value="ANKYRIN REPEAT-CONTAINING PROTEIN ITN1-LIKE ISOFORM X1"/>
    <property type="match status" value="1"/>
</dbReference>
<evidence type="ECO:0000256" key="4">
    <source>
        <dbReference type="ARBA" id="ARBA00022989"/>
    </source>
</evidence>
<dbReference type="OrthoDB" id="1847170at2759"/>
<accession>A0A835D8G9</accession>
<dbReference type="InterPro" id="IPR026961">
    <property type="entry name" value="PGG_dom"/>
</dbReference>
<feature type="repeat" description="ANK" evidence="7">
    <location>
        <begin position="273"/>
        <end position="295"/>
    </location>
</feature>
<dbReference type="Pfam" id="PF13962">
    <property type="entry name" value="PGG"/>
    <property type="match status" value="1"/>
</dbReference>
<dbReference type="Pfam" id="PF13857">
    <property type="entry name" value="Ank_5"/>
    <property type="match status" value="1"/>
</dbReference>
<evidence type="ECO:0000256" key="8">
    <source>
        <dbReference type="SAM" id="Phobius"/>
    </source>
</evidence>
<name>A0A835D8G9_TETSI</name>